<organism evidence="11 12">
    <name type="scientific">Paenibacillus athensensis</name>
    <dbReference type="NCBI Taxonomy" id="1967502"/>
    <lineage>
        <taxon>Bacteria</taxon>
        <taxon>Bacillati</taxon>
        <taxon>Bacillota</taxon>
        <taxon>Bacilli</taxon>
        <taxon>Bacillales</taxon>
        <taxon>Paenibacillaceae</taxon>
        <taxon>Paenibacillus</taxon>
    </lineage>
</organism>
<dbReference type="GO" id="GO:0005829">
    <property type="term" value="C:cytosol"/>
    <property type="evidence" value="ECO:0007669"/>
    <property type="project" value="TreeGrafter"/>
</dbReference>
<evidence type="ECO:0000313" key="11">
    <source>
        <dbReference type="EMBL" id="TFE90999.1"/>
    </source>
</evidence>
<feature type="active site" description="Schiff-base intermediate with substrate; via pyruvic acid" evidence="10">
    <location>
        <position position="65"/>
    </location>
</feature>
<evidence type="ECO:0000256" key="7">
    <source>
        <dbReference type="ARBA" id="ARBA00023239"/>
    </source>
</evidence>
<keyword evidence="6 10" id="KW-0865">Zymogen</keyword>
<dbReference type="InterPro" id="IPR016067">
    <property type="entry name" value="S-AdoMet_deCO2ase_core"/>
</dbReference>
<dbReference type="Gene3D" id="3.60.90.10">
    <property type="entry name" value="S-adenosylmethionine decarboxylase"/>
    <property type="match status" value="1"/>
</dbReference>
<dbReference type="GO" id="GO:0004014">
    <property type="term" value="F:adenosylmethionine decarboxylase activity"/>
    <property type="evidence" value="ECO:0007669"/>
    <property type="project" value="UniProtKB-UniRule"/>
</dbReference>
<dbReference type="NCBIfam" id="TIGR03330">
    <property type="entry name" value="SAM_DCase_Bsu"/>
    <property type="match status" value="1"/>
</dbReference>
<comment type="similarity">
    <text evidence="10">Belongs to the prokaryotic AdoMetDC family. Type 1 subfamily.</text>
</comment>
<keyword evidence="3 10" id="KW-0068">Autocatalytic cleavage</keyword>
<evidence type="ECO:0000256" key="6">
    <source>
        <dbReference type="ARBA" id="ARBA00023145"/>
    </source>
</evidence>
<dbReference type="Proteomes" id="UP000298246">
    <property type="component" value="Unassembled WGS sequence"/>
</dbReference>
<dbReference type="InterPro" id="IPR003826">
    <property type="entry name" value="AdoMetDC_fam_prok"/>
</dbReference>
<dbReference type="Pfam" id="PF02675">
    <property type="entry name" value="AdoMet_dc"/>
    <property type="match status" value="1"/>
</dbReference>
<evidence type="ECO:0000256" key="5">
    <source>
        <dbReference type="ARBA" id="ARBA00023115"/>
    </source>
</evidence>
<comment type="cofactor">
    <cofactor evidence="10">
        <name>pyruvate</name>
        <dbReference type="ChEBI" id="CHEBI:15361"/>
    </cofactor>
    <text evidence="10">Binds 1 pyruvoyl group covalently per subunit.</text>
</comment>
<keyword evidence="1 10" id="KW-0949">S-adenosyl-L-methionine</keyword>
<comment type="PTM">
    <text evidence="10">Is synthesized initially as an inactive proenzyme. Formation of the active enzyme involves a self-maturation process in which the active site pyruvoyl group is generated from an internal serine residue via an autocatalytic post-translational modification. Two non-identical subunits are generated from the proenzyme in this reaction, and the pyruvate is formed at the N-terminus of the alpha chain, which is derived from the carboxyl end of the proenzyme. The post-translation cleavage follows an unusual pathway, termed non-hydrolytic serinolysis, in which the side chain hydroxyl group of the serine supplies its oxygen atom to form the C-terminus of the beta chain, while the remainder of the serine residue undergoes an oxidative deamination to produce ammonia and the pyruvoyl group blocking the N-terminus of the alpha chain.</text>
</comment>
<feature type="modified residue" description="Pyruvic acid (Ser); by autocatalysis" evidence="10">
    <location>
        <position position="65"/>
    </location>
</feature>
<keyword evidence="4 10" id="KW-0745">Spermidine biosynthesis</keyword>
<comment type="subunit">
    <text evidence="10">Heterotetramer of two alpha and two beta chains arranged as a dimer of alpha/beta heterodimers.</text>
</comment>
<feature type="chain" id="PRO_5023327236" description="S-adenosylmethionine decarboxylase beta chain" evidence="10">
    <location>
        <begin position="1"/>
        <end position="64"/>
    </location>
</feature>
<dbReference type="PANTHER" id="PTHR33866:SF2">
    <property type="entry name" value="S-ADENOSYLMETHIONINE DECARBOXYLASE PROENZYME"/>
    <property type="match status" value="1"/>
</dbReference>
<evidence type="ECO:0000256" key="2">
    <source>
        <dbReference type="ARBA" id="ARBA00022793"/>
    </source>
</evidence>
<evidence type="ECO:0000256" key="9">
    <source>
        <dbReference type="ARBA" id="ARBA00023317"/>
    </source>
</evidence>
<evidence type="ECO:0000256" key="10">
    <source>
        <dbReference type="HAMAP-Rule" id="MF_00464"/>
    </source>
</evidence>
<keyword evidence="8 10" id="KW-0704">Schiff base</keyword>
<feature type="active site" description="Proton acceptor; for processing activity" evidence="10">
    <location>
        <position position="70"/>
    </location>
</feature>
<feature type="site" description="Cleavage (non-hydrolytic); by autolysis" evidence="10">
    <location>
        <begin position="64"/>
        <end position="65"/>
    </location>
</feature>
<comment type="pathway">
    <text evidence="10">Amine and polyamine biosynthesis; S-adenosylmethioninamine biosynthesis; S-adenosylmethioninamine from S-adenosyl-L-methionine: step 1/1.</text>
</comment>
<accession>A0A4Y8Q968</accession>
<evidence type="ECO:0000256" key="1">
    <source>
        <dbReference type="ARBA" id="ARBA00022691"/>
    </source>
</evidence>
<dbReference type="OrthoDB" id="9793120at2"/>
<keyword evidence="2 10" id="KW-0210">Decarboxylase</keyword>
<proteinExistence type="inferred from homology"/>
<comment type="function">
    <text evidence="10">Catalyzes the decarboxylation of S-adenosylmethionine to S-adenosylmethioninamine (dcAdoMet), the propylamine donor required for the synthesis of the polyamines spermine and spermidine from the diamine putrescine.</text>
</comment>
<keyword evidence="5 10" id="KW-0620">Polyamine biosynthesis</keyword>
<dbReference type="InterPro" id="IPR017716">
    <property type="entry name" value="S-AdoMet_deCOase_pro-enz"/>
</dbReference>
<gene>
    <name evidence="10" type="primary">speH</name>
    <name evidence="11" type="ORF">B5M42_04040</name>
</gene>
<keyword evidence="12" id="KW-1185">Reference proteome</keyword>
<comment type="catalytic activity">
    <reaction evidence="10">
        <text>S-adenosyl-L-methionine + H(+) = S-adenosyl 3-(methylsulfanyl)propylamine + CO2</text>
        <dbReference type="Rhea" id="RHEA:15981"/>
        <dbReference type="ChEBI" id="CHEBI:15378"/>
        <dbReference type="ChEBI" id="CHEBI:16526"/>
        <dbReference type="ChEBI" id="CHEBI:57443"/>
        <dbReference type="ChEBI" id="CHEBI:59789"/>
        <dbReference type="EC" id="4.1.1.50"/>
    </reaction>
</comment>
<keyword evidence="7 10" id="KW-0456">Lyase</keyword>
<name>A0A4Y8Q968_9BACL</name>
<dbReference type="PANTHER" id="PTHR33866">
    <property type="entry name" value="S-ADENOSYLMETHIONINE DECARBOXYLASE PROENZYME"/>
    <property type="match status" value="1"/>
</dbReference>
<evidence type="ECO:0000256" key="3">
    <source>
        <dbReference type="ARBA" id="ARBA00022813"/>
    </source>
</evidence>
<evidence type="ECO:0000256" key="8">
    <source>
        <dbReference type="ARBA" id="ARBA00023270"/>
    </source>
</evidence>
<dbReference type="RefSeq" id="WP_134749971.1">
    <property type="nucleotide sequence ID" value="NZ_MYFO02000007.1"/>
</dbReference>
<reference evidence="11 12" key="1">
    <citation type="submission" date="2017-03" db="EMBL/GenBank/DDBJ databases">
        <title>Isolation of Levoglucosan Utilizing Bacteria.</title>
        <authorList>
            <person name="Arya A.S."/>
        </authorList>
    </citation>
    <scope>NUCLEOTIDE SEQUENCE [LARGE SCALE GENOMIC DNA]</scope>
    <source>
        <strain evidence="11 12">MEC069</strain>
    </source>
</reference>
<dbReference type="HAMAP" id="MF_00464">
    <property type="entry name" value="AdoMetDC_1"/>
    <property type="match status" value="1"/>
</dbReference>
<dbReference type="SUPFAM" id="SSF56276">
    <property type="entry name" value="S-adenosylmethionine decarboxylase"/>
    <property type="match status" value="1"/>
</dbReference>
<dbReference type="EC" id="4.1.1.50" evidence="10"/>
<evidence type="ECO:0000256" key="4">
    <source>
        <dbReference type="ARBA" id="ARBA00023066"/>
    </source>
</evidence>
<feature type="active site" description="Proton donor; for catalytic activity" evidence="10">
    <location>
        <position position="85"/>
    </location>
</feature>
<dbReference type="AlphaFoldDB" id="A0A4Y8Q968"/>
<feature type="chain" id="PRO_5023327237" description="S-adenosylmethionine decarboxylase alpha chain" evidence="10">
    <location>
        <begin position="65"/>
        <end position="140"/>
    </location>
</feature>
<dbReference type="UniPathway" id="UPA00331">
    <property type="reaction ID" value="UER00451"/>
</dbReference>
<dbReference type="EMBL" id="MYFO01000003">
    <property type="protein sequence ID" value="TFE90999.1"/>
    <property type="molecule type" value="Genomic_DNA"/>
</dbReference>
<sequence>MEYSTYGRHVALDAWGIEFDRLNEVNELTRRMVQAAEGSGATILSVQGKQFEPQGVTVLVLLSESHLSIHTYPEKGFAALDCYTCGETVDPRQALEAMLAYLQPEAVHHAQLIRGMGALQVAAGTEEPGLWREAGLRREA</sequence>
<dbReference type="GO" id="GO:0008295">
    <property type="term" value="P:spermidine biosynthetic process"/>
    <property type="evidence" value="ECO:0007669"/>
    <property type="project" value="UniProtKB-UniRule"/>
</dbReference>
<keyword evidence="9 10" id="KW-0670">Pyruvate</keyword>
<comment type="caution">
    <text evidence="11">The sequence shown here is derived from an EMBL/GenBank/DDBJ whole genome shotgun (WGS) entry which is preliminary data.</text>
</comment>
<protein>
    <recommendedName>
        <fullName evidence="10">S-adenosylmethionine decarboxylase proenzyme</fullName>
        <shortName evidence="10">AdoMetDC</shortName>
        <shortName evidence="10">SAMDC</shortName>
        <ecNumber evidence="10">4.1.1.50</ecNumber>
    </recommendedName>
    <component>
        <recommendedName>
            <fullName evidence="10">S-adenosylmethionine decarboxylase beta chain</fullName>
        </recommendedName>
    </component>
    <component>
        <recommendedName>
            <fullName evidence="10">S-adenosylmethionine decarboxylase alpha chain</fullName>
        </recommendedName>
    </component>
</protein>
<evidence type="ECO:0000313" key="12">
    <source>
        <dbReference type="Proteomes" id="UP000298246"/>
    </source>
</evidence>